<dbReference type="STRING" id="2018661.A0A2A2L4Y8"/>
<evidence type="ECO:0000256" key="4">
    <source>
        <dbReference type="ARBA" id="ARBA00023159"/>
    </source>
</evidence>
<dbReference type="GO" id="GO:0070847">
    <property type="term" value="C:core mediator complex"/>
    <property type="evidence" value="ECO:0007669"/>
    <property type="project" value="TreeGrafter"/>
</dbReference>
<dbReference type="InterPro" id="IPR013947">
    <property type="entry name" value="Mediator_Med14"/>
</dbReference>
<gene>
    <name evidence="12" type="ORF">WR25_08466</name>
</gene>
<reference evidence="12 13" key="1">
    <citation type="journal article" date="2017" name="Curr. Biol.">
        <title>Genome architecture and evolution of a unichromosomal asexual nematode.</title>
        <authorList>
            <person name="Fradin H."/>
            <person name="Zegar C."/>
            <person name="Gutwein M."/>
            <person name="Lucas J."/>
            <person name="Kovtun M."/>
            <person name="Corcoran D."/>
            <person name="Baugh L.R."/>
            <person name="Kiontke K."/>
            <person name="Gunsalus K."/>
            <person name="Fitch D.H."/>
            <person name="Piano F."/>
        </authorList>
    </citation>
    <scope>NUCLEOTIDE SEQUENCE [LARGE SCALE GENOMIC DNA]</scope>
    <source>
        <strain evidence="12">PF1309</strain>
    </source>
</reference>
<dbReference type="GO" id="GO:0016592">
    <property type="term" value="C:mediator complex"/>
    <property type="evidence" value="ECO:0007669"/>
    <property type="project" value="UniProtKB-UniRule"/>
</dbReference>
<comment type="caution">
    <text evidence="12">The sequence shown here is derived from an EMBL/GenBank/DDBJ whole genome shotgun (WGS) entry which is preliminary data.</text>
</comment>
<evidence type="ECO:0000256" key="3">
    <source>
        <dbReference type="ARBA" id="ARBA00023015"/>
    </source>
</evidence>
<dbReference type="InterPro" id="IPR055122">
    <property type="entry name" value="Med14_N"/>
</dbReference>
<evidence type="ECO:0000256" key="7">
    <source>
        <dbReference type="RuleBase" id="RU365082"/>
    </source>
</evidence>
<comment type="subcellular location">
    <subcellularLocation>
        <location evidence="1 7">Nucleus</location>
    </subcellularLocation>
</comment>
<comment type="similarity">
    <text evidence="2 7">Belongs to the Mediator complex subunit 14 family.</text>
</comment>
<dbReference type="GO" id="GO:0003712">
    <property type="term" value="F:transcription coregulator activity"/>
    <property type="evidence" value="ECO:0007669"/>
    <property type="project" value="UniProtKB-UniRule"/>
</dbReference>
<keyword evidence="6 7" id="KW-0539">Nucleus</keyword>
<keyword evidence="5 7" id="KW-0804">Transcription</keyword>
<dbReference type="EMBL" id="LIAE01007190">
    <property type="protein sequence ID" value="PAV81252.1"/>
    <property type="molecule type" value="Genomic_DNA"/>
</dbReference>
<evidence type="ECO:0000313" key="13">
    <source>
        <dbReference type="Proteomes" id="UP000218231"/>
    </source>
</evidence>
<dbReference type="Pfam" id="PF08638">
    <property type="entry name" value="Med14"/>
    <property type="match status" value="1"/>
</dbReference>
<comment type="function">
    <text evidence="7">Component of the Mediator complex, a coactivator involved in the regulated transcription of nearly all RNA polymerase II-dependent genes. Mediator functions as a bridge to convey information from gene-specific regulatory proteins to the basal RNA polymerase II transcription machinery. Mediator is recruited to promoters by direct interactions with regulatory proteins and serves as a scaffold for the assembly of a functional preinitiation complex with RNA polymerase II and the general transcription factors.</text>
</comment>
<dbReference type="Pfam" id="PF25065">
    <property type="entry name" value="RM3_Med14"/>
    <property type="match status" value="1"/>
</dbReference>
<dbReference type="InterPro" id="IPR056879">
    <property type="entry name" value="RM3_Med14"/>
</dbReference>
<evidence type="ECO:0000256" key="1">
    <source>
        <dbReference type="ARBA" id="ARBA00004123"/>
    </source>
</evidence>
<dbReference type="Proteomes" id="UP000218231">
    <property type="component" value="Unassembled WGS sequence"/>
</dbReference>
<dbReference type="PANTHER" id="PTHR12809:SF2">
    <property type="entry name" value="MEDIATOR OF RNA POLYMERASE II TRANSCRIPTION SUBUNIT 14"/>
    <property type="match status" value="1"/>
</dbReference>
<name>A0A2A2L4Y8_9BILA</name>
<dbReference type="Pfam" id="PF25308">
    <property type="entry name" value="Rgr-1_C"/>
    <property type="match status" value="1"/>
</dbReference>
<evidence type="ECO:0000256" key="5">
    <source>
        <dbReference type="ARBA" id="ARBA00023163"/>
    </source>
</evidence>
<keyword evidence="4 7" id="KW-0010">Activator</keyword>
<evidence type="ECO:0000259" key="11">
    <source>
        <dbReference type="Pfam" id="PF25308"/>
    </source>
</evidence>
<comment type="subunit">
    <text evidence="7">Component of the Mediator complex.</text>
</comment>
<evidence type="ECO:0000256" key="6">
    <source>
        <dbReference type="ARBA" id="ARBA00023242"/>
    </source>
</evidence>
<evidence type="ECO:0000259" key="10">
    <source>
        <dbReference type="Pfam" id="PF25065"/>
    </source>
</evidence>
<feature type="domain" description="Mediator complex subunit MED14 N-terminal" evidence="9">
    <location>
        <begin position="20"/>
        <end position="199"/>
    </location>
</feature>
<keyword evidence="3 7" id="KW-0805">Transcription regulation</keyword>
<feature type="domain" description="Mediator of RNA polymerase II transcription subunit 14 RM3" evidence="10">
    <location>
        <begin position="363"/>
        <end position="477"/>
    </location>
</feature>
<accession>A0A2A2L4Y8</accession>
<dbReference type="GO" id="GO:0006357">
    <property type="term" value="P:regulation of transcription by RNA polymerase II"/>
    <property type="evidence" value="ECO:0007669"/>
    <property type="project" value="InterPro"/>
</dbReference>
<evidence type="ECO:0000256" key="2">
    <source>
        <dbReference type="ARBA" id="ARBA00007813"/>
    </source>
</evidence>
<proteinExistence type="inferred from homology"/>
<dbReference type="InterPro" id="IPR057322">
    <property type="entry name" value="Rgr-1_C"/>
</dbReference>
<feature type="compositionally biased region" description="Polar residues" evidence="8">
    <location>
        <begin position="985"/>
        <end position="1003"/>
    </location>
</feature>
<organism evidence="12 13">
    <name type="scientific">Diploscapter pachys</name>
    <dbReference type="NCBI Taxonomy" id="2018661"/>
    <lineage>
        <taxon>Eukaryota</taxon>
        <taxon>Metazoa</taxon>
        <taxon>Ecdysozoa</taxon>
        <taxon>Nematoda</taxon>
        <taxon>Chromadorea</taxon>
        <taxon>Rhabditida</taxon>
        <taxon>Rhabditina</taxon>
        <taxon>Rhabditomorpha</taxon>
        <taxon>Rhabditoidea</taxon>
        <taxon>Rhabditidae</taxon>
        <taxon>Diploscapter</taxon>
    </lineage>
</organism>
<protein>
    <recommendedName>
        <fullName evidence="7">Mediator of RNA polymerase II transcription subunit 14</fullName>
    </recommendedName>
    <alternativeName>
        <fullName evidence="7">Mediator complex subunit 14</fullName>
    </alternativeName>
</protein>
<keyword evidence="13" id="KW-1185">Reference proteome</keyword>
<dbReference type="OrthoDB" id="205099at2759"/>
<evidence type="ECO:0000256" key="8">
    <source>
        <dbReference type="SAM" id="MobiDB-lite"/>
    </source>
</evidence>
<evidence type="ECO:0000313" key="12">
    <source>
        <dbReference type="EMBL" id="PAV81252.1"/>
    </source>
</evidence>
<feature type="domain" description="Rgr-1 C-terminal" evidence="11">
    <location>
        <begin position="1140"/>
        <end position="1287"/>
    </location>
</feature>
<dbReference type="PANTHER" id="PTHR12809">
    <property type="entry name" value="MEDIATOR COMPLEX SUBUNIT"/>
    <property type="match status" value="1"/>
</dbReference>
<sequence>MSEEDFSRSLLLSAGKNTPTVSLNYLLEIAIQQVFHEITILSELLGKKQDNEKKISLVQFAHSTRMLFVKLLALVKWVKTSKKFESCTSICCLLDQQSQLFVQTADTLAKYTTVDLLLARLPMFQGHFPRLPQCIKEAFVKKKNINKRDQARVLHRLNTVIERRIAKLASEFSPRIKQISIKNGLTIVVPGEFEFQVAVFGEAETERWLLLNVNMLVDDYEIGFGVDLIHPSQMLLVHQVLQSRINEAQNPIADAYKFLHYYALSAQLDILFCQLTSLISNGRFRDNVIIERYNETEHFLLLGYWIKKPKMRIAVPGVKPVPQYRLQVSFNPRDPDGGLLIRHFPSATGISNFDIGKGQMRIEHVLAETFIIRCKERLLRIRKNLEAEHPKAYIAQTGDTSPTLTLLLCDDEMSCPEEHLVIAVNMFTGRVICSVTCLNVSQRATLRELEKALYDNYNQDTIKRCLNRLKIMVMIERYRRSVTTLQIRIVSENQMLPCLQKVRPIPKDKICLQFIKEEEYYLIITFTAESFSYLQINIYLLWSTDERTQMIEIQPTNRIFSVSYSRLARRNEANVDNIPPVRPIKGSYRDLTCAIASVEERILLKRLGEQLKNKGIPHDLVNQEDAVGGLVVHIKNAQTLIGAHSADFFGNVGRCCLRIDNRVRTSWPLECCMHNIPLVADVDPNRKNPTSCTWVQDVSISGLNPAAGASDSIGDQILDRLDKYCSMYNIVRKFAVAYDKYYRNYTSIEAFTFHKLLLLYGDERDQLMILSFRPKKTTNERFGLNFGQTTPRRILSKVGPMNMNLENRWNPHGLLTSILKDKYELSFRFRENLIFSRLNREGDLIGLVQYLISTSSTLDCLVHFSRVRYQSYKYLPYMTGNEIQFPLKLKSSLHPVTDTDIRLTFGHLNLAILLLSDGAIGIRDASLAKPQVAGLKEFFNLMSGGQTEEMMDDDEQPSTSTGKHASSSPTHPKSLPPPVVCASPQIGSSKSVPPPTGLSTSPAPTRESKELKATYSTLYVDQATLKRACHFEKNACGLYVSPLDDFLSALVYIHRITYALKSVFTSKAPSMITNCQIEESRPDSVGFLQMFNDLNIFQLTLTFSTILKLSTVRCVLFIDPATMKIRLTLEYKGESSPSDESVAVFTDFFERIVYRLNNELAFVAFLNMCKATPTLFESFVAIIKEQQFGLTCPCSVSLNLVYTTSTKDTINKRNNFSGVLIDQNSNQVLIVIHLRSRTSDKNSSYKLLYIPTSNSLKEVKDDTSSAVSSANAFAQQTGNCPLWRAICNLAEM</sequence>
<evidence type="ECO:0000259" key="9">
    <source>
        <dbReference type="Pfam" id="PF08638"/>
    </source>
</evidence>
<feature type="region of interest" description="Disordered" evidence="8">
    <location>
        <begin position="948"/>
        <end position="1008"/>
    </location>
</feature>
<feature type="compositionally biased region" description="Polar residues" evidence="8">
    <location>
        <begin position="957"/>
        <end position="971"/>
    </location>
</feature>